<name>A0ABS4BHW8_9HYPH</name>
<feature type="transmembrane region" description="Helical" evidence="1">
    <location>
        <begin position="70"/>
        <end position="89"/>
    </location>
</feature>
<dbReference type="Pfam" id="PF06532">
    <property type="entry name" value="NrsF"/>
    <property type="match status" value="1"/>
</dbReference>
<accession>A0ABS4BHW8</accession>
<organism evidence="2 3">
    <name type="scientific">Jiella mangrovi</name>
    <dbReference type="NCBI Taxonomy" id="2821407"/>
    <lineage>
        <taxon>Bacteria</taxon>
        <taxon>Pseudomonadati</taxon>
        <taxon>Pseudomonadota</taxon>
        <taxon>Alphaproteobacteria</taxon>
        <taxon>Hyphomicrobiales</taxon>
        <taxon>Aurantimonadaceae</taxon>
        <taxon>Jiella</taxon>
    </lineage>
</organism>
<feature type="transmembrane region" description="Helical" evidence="1">
    <location>
        <begin position="101"/>
        <end position="124"/>
    </location>
</feature>
<gene>
    <name evidence="2" type="ORF">J6595_09280</name>
</gene>
<comment type="caution">
    <text evidence="2">The sequence shown here is derived from an EMBL/GenBank/DDBJ whole genome shotgun (WGS) entry which is preliminary data.</text>
</comment>
<proteinExistence type="predicted"/>
<dbReference type="InterPro" id="IPR009495">
    <property type="entry name" value="NrsF"/>
</dbReference>
<reference evidence="2 3" key="1">
    <citation type="submission" date="2021-04" db="EMBL/GenBank/DDBJ databases">
        <title>Whole genome sequence of Jiella sp. KSK16Y-1.</title>
        <authorList>
            <person name="Tuo L."/>
        </authorList>
    </citation>
    <scope>NUCLEOTIDE SEQUENCE [LARGE SCALE GENOMIC DNA]</scope>
    <source>
        <strain evidence="2 3">KSK16Y-1</strain>
    </source>
</reference>
<keyword evidence="3" id="KW-1185">Reference proteome</keyword>
<keyword evidence="1" id="KW-1133">Transmembrane helix</keyword>
<feature type="transmembrane region" description="Helical" evidence="1">
    <location>
        <begin position="136"/>
        <end position="157"/>
    </location>
</feature>
<feature type="transmembrane region" description="Helical" evidence="1">
    <location>
        <begin position="199"/>
        <end position="217"/>
    </location>
</feature>
<evidence type="ECO:0000313" key="2">
    <source>
        <dbReference type="EMBL" id="MBP0615771.1"/>
    </source>
</evidence>
<evidence type="ECO:0000313" key="3">
    <source>
        <dbReference type="Proteomes" id="UP000678276"/>
    </source>
</evidence>
<keyword evidence="1" id="KW-0472">Membrane</keyword>
<dbReference type="Proteomes" id="UP000678276">
    <property type="component" value="Unassembled WGS sequence"/>
</dbReference>
<feature type="transmembrane region" description="Helical" evidence="1">
    <location>
        <begin position="35"/>
        <end position="55"/>
    </location>
</feature>
<protein>
    <submittedName>
        <fullName evidence="2">DUF1109 family protein</fullName>
    </submittedName>
</protein>
<evidence type="ECO:0000256" key="1">
    <source>
        <dbReference type="SAM" id="Phobius"/>
    </source>
</evidence>
<sequence length="221" mass="23275">MMSDDDSSRGPTSGTDRLIEILAKDAGAWHRFGTVLLKAVVIGVFAAAVVFIVLMNPRPDLEQVIQTARVLFKFIVTVPLAVAMIGLLDRIGRPAAPLGPWPWLLGGVGAILVVGVGVELAMVPSSEWAASLIGTYARYCLMFIPLIAIGPLVCFIVALRQGMPTNPGLAGAAAGVASGAIAAIFYATHCPDDSPLFVATWYTLATCIVAICGYFAGRRFL</sequence>
<feature type="transmembrane region" description="Helical" evidence="1">
    <location>
        <begin position="169"/>
        <end position="187"/>
    </location>
</feature>
<dbReference type="EMBL" id="JAGJCF010000005">
    <property type="protein sequence ID" value="MBP0615771.1"/>
    <property type="molecule type" value="Genomic_DNA"/>
</dbReference>
<keyword evidence="1" id="KW-0812">Transmembrane</keyword>